<feature type="repeat" description="ANK" evidence="11">
    <location>
        <begin position="637"/>
        <end position="669"/>
    </location>
</feature>
<dbReference type="PROSITE" id="PS50089">
    <property type="entry name" value="ZF_RING_2"/>
    <property type="match status" value="1"/>
</dbReference>
<evidence type="ECO:0000256" key="4">
    <source>
        <dbReference type="ARBA" id="ARBA00022679"/>
    </source>
</evidence>
<comment type="pathway">
    <text evidence="2">Protein modification; protein ubiquitination.</text>
</comment>
<name>A0ABY7F0H0_MYAAR</name>
<feature type="repeat" description="ANK" evidence="11">
    <location>
        <begin position="772"/>
        <end position="804"/>
    </location>
</feature>
<dbReference type="SUPFAM" id="SSF63829">
    <property type="entry name" value="Calcium-dependent phosphotriesterase"/>
    <property type="match status" value="1"/>
</dbReference>
<feature type="region of interest" description="Disordered" evidence="13">
    <location>
        <begin position="561"/>
        <end position="580"/>
    </location>
</feature>
<keyword evidence="5" id="KW-0479">Metal-binding</keyword>
<dbReference type="InterPro" id="IPR013083">
    <property type="entry name" value="Znf_RING/FYVE/PHD"/>
</dbReference>
<evidence type="ECO:0000256" key="6">
    <source>
        <dbReference type="ARBA" id="ARBA00022737"/>
    </source>
</evidence>
<dbReference type="InterPro" id="IPR001841">
    <property type="entry name" value="Znf_RING"/>
</dbReference>
<evidence type="ECO:0000313" key="18">
    <source>
        <dbReference type="Proteomes" id="UP001164746"/>
    </source>
</evidence>
<dbReference type="SUPFAM" id="SSF159034">
    <property type="entry name" value="Mib/herc2 domain-like"/>
    <property type="match status" value="1"/>
</dbReference>
<reference evidence="17" key="1">
    <citation type="submission" date="2022-11" db="EMBL/GenBank/DDBJ databases">
        <title>Centuries of genome instability and evolution in soft-shell clam transmissible cancer (bioRxiv).</title>
        <authorList>
            <person name="Hart S.F.M."/>
            <person name="Yonemitsu M.A."/>
            <person name="Giersch R.M."/>
            <person name="Beal B.F."/>
            <person name="Arriagada G."/>
            <person name="Davis B.W."/>
            <person name="Ostrander E.A."/>
            <person name="Goff S.P."/>
            <person name="Metzger M.J."/>
        </authorList>
    </citation>
    <scope>NUCLEOTIDE SEQUENCE</scope>
    <source>
        <strain evidence="17">MELC-2E11</strain>
        <tissue evidence="17">Siphon/mantle</tissue>
    </source>
</reference>
<evidence type="ECO:0000256" key="2">
    <source>
        <dbReference type="ARBA" id="ARBA00004906"/>
    </source>
</evidence>
<evidence type="ECO:0000259" key="15">
    <source>
        <dbReference type="PROSITE" id="PS50119"/>
    </source>
</evidence>
<dbReference type="Proteomes" id="UP001164746">
    <property type="component" value="Chromosome 9"/>
</dbReference>
<dbReference type="PANTHER" id="PTHR24202:SF4">
    <property type="entry name" value="E3 UBIQUITIN-PROTEIN LIGASE MIB2-RELATED"/>
    <property type="match status" value="1"/>
</dbReference>
<dbReference type="PROSITE" id="PS50088">
    <property type="entry name" value="ANK_REPEAT"/>
    <property type="match status" value="4"/>
</dbReference>
<feature type="repeat" description="ANK" evidence="11">
    <location>
        <begin position="805"/>
        <end position="839"/>
    </location>
</feature>
<dbReference type="SUPFAM" id="SSF48403">
    <property type="entry name" value="Ankyrin repeat"/>
    <property type="match status" value="1"/>
</dbReference>
<dbReference type="Gene3D" id="2.30.30.40">
    <property type="entry name" value="SH3 Domains"/>
    <property type="match status" value="1"/>
</dbReference>
<evidence type="ECO:0000259" key="16">
    <source>
        <dbReference type="PROSITE" id="PS51416"/>
    </source>
</evidence>
<feature type="domain" description="MIB/HERC2" evidence="16">
    <location>
        <begin position="302"/>
        <end position="387"/>
    </location>
</feature>
<evidence type="ECO:0000256" key="5">
    <source>
        <dbReference type="ARBA" id="ARBA00022723"/>
    </source>
</evidence>
<evidence type="ECO:0000259" key="14">
    <source>
        <dbReference type="PROSITE" id="PS50089"/>
    </source>
</evidence>
<dbReference type="Pfam" id="PF06701">
    <property type="entry name" value="MIB_HERC2"/>
    <property type="match status" value="1"/>
</dbReference>
<dbReference type="InterPro" id="IPR037252">
    <property type="entry name" value="Mib_Herc2_sf"/>
</dbReference>
<evidence type="ECO:0000256" key="1">
    <source>
        <dbReference type="ARBA" id="ARBA00000900"/>
    </source>
</evidence>
<keyword evidence="6" id="KW-0677">Repeat</keyword>
<keyword evidence="18" id="KW-1185">Reference proteome</keyword>
<dbReference type="Gene3D" id="1.25.40.20">
    <property type="entry name" value="Ankyrin repeat-containing domain"/>
    <property type="match status" value="2"/>
</dbReference>
<dbReference type="EMBL" id="CP111020">
    <property type="protein sequence ID" value="WAR14566.1"/>
    <property type="molecule type" value="Genomic_DNA"/>
</dbReference>
<dbReference type="InterPro" id="IPR002110">
    <property type="entry name" value="Ankyrin_rpt"/>
</dbReference>
<organism evidence="17 18">
    <name type="scientific">Mya arenaria</name>
    <name type="common">Soft-shell clam</name>
    <dbReference type="NCBI Taxonomy" id="6604"/>
    <lineage>
        <taxon>Eukaryota</taxon>
        <taxon>Metazoa</taxon>
        <taxon>Spiralia</taxon>
        <taxon>Lophotrochozoa</taxon>
        <taxon>Mollusca</taxon>
        <taxon>Bivalvia</taxon>
        <taxon>Autobranchia</taxon>
        <taxon>Heteroconchia</taxon>
        <taxon>Euheterodonta</taxon>
        <taxon>Imparidentia</taxon>
        <taxon>Neoheterodontei</taxon>
        <taxon>Myida</taxon>
        <taxon>Myoidea</taxon>
        <taxon>Myidae</taxon>
        <taxon>Mya</taxon>
    </lineage>
</organism>
<keyword evidence="9" id="KW-0862">Zinc</keyword>
<evidence type="ECO:0000313" key="17">
    <source>
        <dbReference type="EMBL" id="WAR14566.1"/>
    </source>
</evidence>
<evidence type="ECO:0000256" key="9">
    <source>
        <dbReference type="ARBA" id="ARBA00022833"/>
    </source>
</evidence>
<dbReference type="PANTHER" id="PTHR24202">
    <property type="entry name" value="E3 UBIQUITIN-PROTEIN LIGASE MIB2"/>
    <property type="match status" value="1"/>
</dbReference>
<feature type="domain" description="RING-type" evidence="14">
    <location>
        <begin position="893"/>
        <end position="928"/>
    </location>
</feature>
<keyword evidence="4" id="KW-0808">Transferase</keyword>
<sequence>MASKLKGLIKYATDQTFEFPCTLCEDKDLNADASFYCGECCKRLCDTCNKGHGYLNPKHQVLCRENQAKWGEIEHDPYKFVGGRKINVRTISDKNKCYITGCCVLNKDNILLADFKNCKLKLLNGTYSIVSTCDLKTRPWDVCRISEIEIAIIDGTKDIRFFGVGIGDIALTPSPTRELQVDSPCLGLTCMGCQMFVVCDKGLFVYDLAGNLVKKMYENFWQDVCAPDHVNVHYIAVSEDGQRIYITNQKKNSLVTIASPGHVSEQTHHDFSGPEGVYVGKRGTVFVCGSASHTILQADGKGKRITVFATEMDGLNSPRTVCFRSDTSELIVGQRGSGHEGSVEDIVNFGQDASDRNAARVTWKNRHTHVYRVGYSGKMDLMCTEEAPGLSFYPKHLAVLDIERFAKWSKSGVPLCVGEQVCVTISLSELKQLQQGSWHNRFEEIIGEVGVVESFTSEGDVVYQYGKGDLVKVIGSKEKVRRLQKNHGGWDDEMNDVLGKTGKVNIVDKDGDIGVVFEDKAFVFNPSCLTMVQASDHDEDDEDESDDEDEGFLVGDALVPLEQGKEDASDDDDDDEGDAGAGLLQMFAGLALLQALADATSESNPRQALVDAIENNQVDDVREILEQQPELKDFKPQGIPLLSIATFKGHDDVIKVLLEEGADIDEEDSKGSTPLLIAIGNTSSATLLLQRGANLNVKNQEGRSPVHAAAHKGLPDILKLLLEKGCNPNIQDVVGDTPLHDAICERHDATTSILIEDTRVNGRVDINARTHEKATPLMLGASQAHFDITKLLLEYEADFDLKDKDGDTALHMCMMGRRTDQVIANFLYQHGANLEARNNKGQTPITCCQITHIREGVLKYATENKPTKPERHQTRPKTAKVEKEIFTTAKQMCHKCSALEATVRFEPCKHKVSCEKCCFRFKKCPICQKDIRKRVDKILTINVINE</sequence>
<gene>
    <name evidence="17" type="ORF">MAR_004671</name>
</gene>
<evidence type="ECO:0000256" key="8">
    <source>
        <dbReference type="ARBA" id="ARBA00022786"/>
    </source>
</evidence>
<feature type="domain" description="B box-type" evidence="15">
    <location>
        <begin position="23"/>
        <end position="64"/>
    </location>
</feature>
<evidence type="ECO:0000256" key="3">
    <source>
        <dbReference type="ARBA" id="ARBA00012483"/>
    </source>
</evidence>
<dbReference type="EC" id="2.3.2.27" evidence="3"/>
<dbReference type="PROSITE" id="PS51416">
    <property type="entry name" value="MIB_HERC2"/>
    <property type="match status" value="1"/>
</dbReference>
<evidence type="ECO:0000256" key="11">
    <source>
        <dbReference type="PROSITE-ProRule" id="PRU00023"/>
    </source>
</evidence>
<dbReference type="InterPro" id="IPR000315">
    <property type="entry name" value="Znf_B-box"/>
</dbReference>
<evidence type="ECO:0000256" key="13">
    <source>
        <dbReference type="SAM" id="MobiDB-lite"/>
    </source>
</evidence>
<dbReference type="Pfam" id="PF18346">
    <property type="entry name" value="SH3_15"/>
    <property type="match status" value="1"/>
</dbReference>
<keyword evidence="10 11" id="KW-0040">ANK repeat</keyword>
<feature type="repeat" description="ANK" evidence="11">
    <location>
        <begin position="701"/>
        <end position="733"/>
    </location>
</feature>
<comment type="catalytic activity">
    <reaction evidence="1">
        <text>S-ubiquitinyl-[E2 ubiquitin-conjugating enzyme]-L-cysteine + [acceptor protein]-L-lysine = [E2 ubiquitin-conjugating enzyme]-L-cysteine + N(6)-ubiquitinyl-[acceptor protein]-L-lysine.</text>
        <dbReference type="EC" id="2.3.2.27"/>
    </reaction>
</comment>
<dbReference type="PROSITE" id="PS50119">
    <property type="entry name" value="ZF_BBOX"/>
    <property type="match status" value="1"/>
</dbReference>
<evidence type="ECO:0000256" key="7">
    <source>
        <dbReference type="ARBA" id="ARBA00022771"/>
    </source>
</evidence>
<dbReference type="Pfam" id="PF12796">
    <property type="entry name" value="Ank_2"/>
    <property type="match status" value="2"/>
</dbReference>
<dbReference type="InterPro" id="IPR036770">
    <property type="entry name" value="Ankyrin_rpt-contain_sf"/>
</dbReference>
<dbReference type="SMART" id="SM00248">
    <property type="entry name" value="ANK"/>
    <property type="match status" value="6"/>
</dbReference>
<dbReference type="InterPro" id="IPR040847">
    <property type="entry name" value="SH3_15"/>
</dbReference>
<feature type="compositionally biased region" description="Acidic residues" evidence="13">
    <location>
        <begin position="568"/>
        <end position="578"/>
    </location>
</feature>
<accession>A0ABY7F0H0</accession>
<dbReference type="PROSITE" id="PS50297">
    <property type="entry name" value="ANK_REP_REGION"/>
    <property type="match status" value="4"/>
</dbReference>
<keyword evidence="7 12" id="KW-0863">Zinc-finger</keyword>
<dbReference type="Gene3D" id="2.40.10.500">
    <property type="match status" value="1"/>
</dbReference>
<evidence type="ECO:0000256" key="10">
    <source>
        <dbReference type="ARBA" id="ARBA00023043"/>
    </source>
</evidence>
<dbReference type="Gene3D" id="3.30.40.10">
    <property type="entry name" value="Zinc/RING finger domain, C3HC4 (zinc finger)"/>
    <property type="match status" value="1"/>
</dbReference>
<dbReference type="Pfam" id="PF13920">
    <property type="entry name" value="zf-C3HC4_3"/>
    <property type="match status" value="1"/>
</dbReference>
<evidence type="ECO:0000256" key="12">
    <source>
        <dbReference type="PROSITE-ProRule" id="PRU00024"/>
    </source>
</evidence>
<proteinExistence type="predicted"/>
<dbReference type="InterPro" id="IPR010606">
    <property type="entry name" value="Mib_Herc2"/>
</dbReference>
<protein>
    <recommendedName>
        <fullName evidence="3">RING-type E3 ubiquitin transferase</fullName>
        <ecNumber evidence="3">2.3.2.27</ecNumber>
    </recommendedName>
</protein>
<keyword evidence="8" id="KW-0833">Ubl conjugation pathway</keyword>